<keyword evidence="5" id="KW-0378">Hydrolase</keyword>
<evidence type="ECO:0000256" key="6">
    <source>
        <dbReference type="ARBA" id="ARBA00022833"/>
    </source>
</evidence>
<evidence type="ECO:0000256" key="7">
    <source>
        <dbReference type="ARBA" id="ARBA00023049"/>
    </source>
</evidence>
<dbReference type="PANTHER" id="PTHR11733:SF240">
    <property type="entry name" value="GH14155P-RELATED"/>
    <property type="match status" value="1"/>
</dbReference>
<dbReference type="InterPro" id="IPR008753">
    <property type="entry name" value="Peptidase_M13_N"/>
</dbReference>
<proteinExistence type="inferred from homology"/>
<reference evidence="11" key="1">
    <citation type="submission" date="2023-06" db="EMBL/GenBank/DDBJ databases">
        <title>Genomic analysis of the entomopathogenic nematode Steinernema hermaphroditum.</title>
        <authorList>
            <person name="Schwarz E.M."/>
            <person name="Heppert J.K."/>
            <person name="Baniya A."/>
            <person name="Schwartz H.T."/>
            <person name="Tan C.-H."/>
            <person name="Antoshechkin I."/>
            <person name="Sternberg P.W."/>
            <person name="Goodrich-Blair H."/>
            <person name="Dillman A.R."/>
        </authorList>
    </citation>
    <scope>NUCLEOTIDE SEQUENCE</scope>
    <source>
        <strain evidence="11">PS9179</strain>
        <tissue evidence="11">Whole animal</tissue>
    </source>
</reference>
<dbReference type="Pfam" id="PF01431">
    <property type="entry name" value="Peptidase_M13"/>
    <property type="match status" value="3"/>
</dbReference>
<keyword evidence="7" id="KW-0482">Metalloprotease</keyword>
<evidence type="ECO:0000256" key="5">
    <source>
        <dbReference type="ARBA" id="ARBA00022801"/>
    </source>
</evidence>
<dbReference type="PANTHER" id="PTHR11733">
    <property type="entry name" value="ZINC METALLOPROTEASE FAMILY M13 NEPRILYSIN-RELATED"/>
    <property type="match status" value="1"/>
</dbReference>
<keyword evidence="12" id="KW-1185">Reference proteome</keyword>
<dbReference type="Pfam" id="PF05649">
    <property type="entry name" value="Peptidase_M13_N"/>
    <property type="match status" value="3"/>
</dbReference>
<name>A0AA39LIY3_9BILA</name>
<feature type="domain" description="Peptidase M13 N-terminal" evidence="10">
    <location>
        <begin position="90"/>
        <end position="528"/>
    </location>
</feature>
<evidence type="ECO:0000259" key="9">
    <source>
        <dbReference type="Pfam" id="PF01431"/>
    </source>
</evidence>
<comment type="cofactor">
    <cofactor evidence="1">
        <name>Zn(2+)</name>
        <dbReference type="ChEBI" id="CHEBI:29105"/>
    </cofactor>
</comment>
<protein>
    <recommendedName>
        <fullName evidence="13">Peptidase M13 C-terminal domain-containing protein</fullName>
    </recommendedName>
</protein>
<keyword evidence="8" id="KW-1133">Transmembrane helix</keyword>
<dbReference type="PRINTS" id="PR00786">
    <property type="entry name" value="NEPRILYSIN"/>
</dbReference>
<feature type="domain" description="Peptidase M13 N-terminal" evidence="10">
    <location>
        <begin position="1603"/>
        <end position="2048"/>
    </location>
</feature>
<comment type="caution">
    <text evidence="11">The sequence shown here is derived from an EMBL/GenBank/DDBJ whole genome shotgun (WGS) entry which is preliminary data.</text>
</comment>
<evidence type="ECO:0000256" key="1">
    <source>
        <dbReference type="ARBA" id="ARBA00001947"/>
    </source>
</evidence>
<dbReference type="GO" id="GO:0046872">
    <property type="term" value="F:metal ion binding"/>
    <property type="evidence" value="ECO:0007669"/>
    <property type="project" value="UniProtKB-KW"/>
</dbReference>
<feature type="domain" description="Peptidase M13 N-terminal" evidence="10">
    <location>
        <begin position="849"/>
        <end position="1278"/>
    </location>
</feature>
<dbReference type="CDD" id="cd08662">
    <property type="entry name" value="M13"/>
    <property type="match status" value="3"/>
</dbReference>
<keyword evidence="4" id="KW-0479">Metal-binding</keyword>
<dbReference type="GO" id="GO:0004222">
    <property type="term" value="F:metalloendopeptidase activity"/>
    <property type="evidence" value="ECO:0007669"/>
    <property type="project" value="InterPro"/>
</dbReference>
<evidence type="ECO:0000256" key="2">
    <source>
        <dbReference type="ARBA" id="ARBA00007357"/>
    </source>
</evidence>
<evidence type="ECO:0008006" key="13">
    <source>
        <dbReference type="Google" id="ProtNLM"/>
    </source>
</evidence>
<dbReference type="Proteomes" id="UP001175271">
    <property type="component" value="Unassembled WGS sequence"/>
</dbReference>
<dbReference type="Gene3D" id="1.10.1380.10">
    <property type="entry name" value="Neutral endopeptidase , domain2"/>
    <property type="match status" value="3"/>
</dbReference>
<dbReference type="InterPro" id="IPR024079">
    <property type="entry name" value="MetalloPept_cat_dom_sf"/>
</dbReference>
<feature type="transmembrane region" description="Helical" evidence="8">
    <location>
        <begin position="12"/>
        <end position="34"/>
    </location>
</feature>
<dbReference type="InterPro" id="IPR018497">
    <property type="entry name" value="Peptidase_M13_C"/>
</dbReference>
<organism evidence="11 12">
    <name type="scientific">Steinernema hermaphroditum</name>
    <dbReference type="NCBI Taxonomy" id="289476"/>
    <lineage>
        <taxon>Eukaryota</taxon>
        <taxon>Metazoa</taxon>
        <taxon>Ecdysozoa</taxon>
        <taxon>Nematoda</taxon>
        <taxon>Chromadorea</taxon>
        <taxon>Rhabditida</taxon>
        <taxon>Tylenchina</taxon>
        <taxon>Panagrolaimomorpha</taxon>
        <taxon>Strongyloidoidea</taxon>
        <taxon>Steinernematidae</taxon>
        <taxon>Steinernema</taxon>
    </lineage>
</organism>
<evidence type="ECO:0000259" key="10">
    <source>
        <dbReference type="Pfam" id="PF05649"/>
    </source>
</evidence>
<evidence type="ECO:0000256" key="4">
    <source>
        <dbReference type="ARBA" id="ARBA00022723"/>
    </source>
</evidence>
<keyword evidence="8" id="KW-0812">Transmembrane</keyword>
<feature type="domain" description="Peptidase M13 C-terminal" evidence="9">
    <location>
        <begin position="1339"/>
        <end position="1552"/>
    </location>
</feature>
<dbReference type="GO" id="GO:0005886">
    <property type="term" value="C:plasma membrane"/>
    <property type="evidence" value="ECO:0007669"/>
    <property type="project" value="TreeGrafter"/>
</dbReference>
<dbReference type="EMBL" id="JAUCMV010000005">
    <property type="protein sequence ID" value="KAK0399421.1"/>
    <property type="molecule type" value="Genomic_DNA"/>
</dbReference>
<evidence type="ECO:0000256" key="3">
    <source>
        <dbReference type="ARBA" id="ARBA00022670"/>
    </source>
</evidence>
<comment type="similarity">
    <text evidence="2">Belongs to the peptidase M13 family.</text>
</comment>
<feature type="domain" description="Peptidase M13 C-terminal" evidence="9">
    <location>
        <begin position="2109"/>
        <end position="2323"/>
    </location>
</feature>
<accession>A0AA39LIY3</accession>
<keyword evidence="6" id="KW-0862">Zinc</keyword>
<dbReference type="SUPFAM" id="SSF55486">
    <property type="entry name" value="Metalloproteases ('zincins'), catalytic domain"/>
    <property type="match status" value="3"/>
</dbReference>
<dbReference type="InterPro" id="IPR042089">
    <property type="entry name" value="Peptidase_M13_dom_2"/>
</dbReference>
<evidence type="ECO:0000256" key="8">
    <source>
        <dbReference type="SAM" id="Phobius"/>
    </source>
</evidence>
<dbReference type="GO" id="GO:0016485">
    <property type="term" value="P:protein processing"/>
    <property type="evidence" value="ECO:0007669"/>
    <property type="project" value="TreeGrafter"/>
</dbReference>
<keyword evidence="3" id="KW-0645">Protease</keyword>
<feature type="domain" description="Peptidase M13 C-terminal" evidence="9">
    <location>
        <begin position="590"/>
        <end position="801"/>
    </location>
</feature>
<dbReference type="PROSITE" id="PS51885">
    <property type="entry name" value="NEPRILYSIN"/>
    <property type="match status" value="2"/>
</dbReference>
<sequence>MAGWTPAKIGLSVFAIVGVLAILGISIASLVIVVDNSHKLNKPAPTEGPSPKLLNIHPNSEIGKRDAEKKQAYENIVKLFKQTTDFTADPCNDFYAYTCGAFKENGLMSFDQTDYNNYKNMSDQLEDDKYFTTNDVKPLYQVKQLYEVCKNVSSKKDWDAYTKDASQVFKHFGEFKKISGFGFPMLNQGSSVAKLTPVDLGKMLGFLSGSLGTDTFISQQIDTNWDDPNSNKGYALFFDQSVQYRPNTYYLKIWNSFKVTYAKEIKQRLTILAGIQKITLNSTVLDADVQSILNLEYTLATTMSTADSVRRQYQRSYNPYTQSTAQTQFPSIDWKTYVTYTLQEAGSDVQKVVNSNDYVFYIMEPERLTQMMKALKDLKDPFTPRQIVNYFYFRIMMSNAGNMPQPKDKVQIEESRRIGIGKRRHSATRLQSTPYFFSKSTDDEEQTKISCAGTTMNNLMYANARVFIDKIYPKDEDRVNLRKHVGALAESILTGMQTMIDQLSWMTHYTKKGAYSKIDNLIKNIGYPDFITVNKNLTDYYADLDFATDESDYFTIMDSINRFNFKVNFGQLVAGPNNRYDFNSAPGTTNAWYQPERNSITFPAAILQQPFYDYNWPASVNFGAMGVIAGHELTHGFDDEGVQWDGTGVLTTWMDAPSNASFVEMAQCVVNEYNGFYPLAGNKKPGVDGSQTQGENIADNGGIHSAYRAYKNYVNLYGEDPALPDTLYGIFTQDQLFFMAFAQVWCQFPPTQEALLKQILVDPHSPSEQRVFGTLQNFPAFKNAFNCPTNSRYAPEKDKHCDVWVSEIKPRKAVDASSTNIATLPKSRSKAYMNITEYYMSSIDNTVDPCEDFWTYACGNYNNTQSGFTQMQYNNLDSVASILNGDMKDYSGISTMTKAKQYYTACINWSHDGINKTIESGVPVKTTMEGMRKASGLIFPLVDGKKAVVDSSTLGKALGYLSSTANTLISFNIDTNWRNPHSKHAYMVYIDQPSLQSPTVEYKDGPFASLSDAFIKRTAAILEYVVGPSVYNTKSEDVEKLAEELVDFEQTLALNFSTDDDIRRDQGRMYNLFTIAQAQAKWSFIDWQAYFNLAFTGSGVNWKKADWDAFVFGINEPDQLTKLQTAITTGSFDANIVANYLYYRAALTQQDYTPTALSLEERMEQALNEKFGIPSKKTHGFVPRSRVEVDATTAEEDFGRYCSSILMNDIGYAHGRLFVDFMYPGDSFQVTKNGVERVIDNILVSFRSMIDQLDWMSTATKNGAYSKIDNIVKNIGFPDFILNNTLLDEFYNDLKFADTTDFVKMRTDVASFNNRLQFKQLAATDIDRRDFGGAASVVNAWYNPSVNSITFPSGILQEPFFDPDWPAPAVFGAMGLVCGHELTHGFDDEGVQWDGTGVLSTWMDPKSNASFVKMAQCVVDQYSNFCPLAGTNYHPQCLIGKQTQGENIADNGGIHAAYRAYRDFQNINGPSKRLPGALPSQFTNDQIFFLSYAQVWCEQPRPLKRQFLSILTDPHSPSKYRILGPLQNLPAFQAAFNCKKNSTYAPIDHCNVWISNATTGAGASASRANLKTAETIKADNPKYKAYSEAANFIKTSMNTSFDPCNNFYQYACANYPKDKKLSFNFARDNNYVIMMNQFAAYNQTGWKEDDALTKVSNYYAKCVDYNANKKAYNKKGTYINKKVQELKDLTGWAFTYAGETQKTAPTFDKATFSKVLAHLSADDALNTLISVVVDTNPDTDTSNEAYQLQIDQNTLGNDKTFYADNVTWQHTKIKYSKDSSKLIYNFAELNGYKINNATIAENVDDLLEFEYLLAQKYSTDETTRRTFRRSGLALCTVTSSGVLTCKDSTGAPYAQNIDCIDFNVYLTTLLADYPAISKKVINDGYTFWILETQKIGQFCTEYAKDNANMERIANYLFFRLIMNYFGFIPTTKSYEMPELYHDRVPRLGEKRPPKIPFEDEKVDESTPEFNCAKETLNVMQYANARVYYDAVVTDVNVLTNIRSHVRDTIGGILGSMQGMLDQLTWLSDKSKQGARQKVQDLTINIAYPKQVEDLTLLNAYYKNLQITENDDYFTLNDKVTKFNQYLQFNQLTAASVDHTDFLGAPGTVNAWYQPELNSITFPAGILVEPYYNVDWPASINFGALGVISGHELTHGFDDEGVQYDGKGLANDWMDASSKAAFQKMADCVINEYGNFSFVNKNGPNGTVHLNGQNTQGENIADNGGIHSAYRAYRLHSNLNGPDPLLDDLVLREFDHDQLFFLAFAQVWCQNPPDEDAIYRQILTDVHSPSRERVFGTIQNFPAFQSAFNCPAGSKYTPEQHCNVWVNGPN</sequence>
<gene>
    <name evidence="11" type="ORF">QR680_003038</name>
</gene>
<keyword evidence="8" id="KW-0472">Membrane</keyword>
<dbReference type="Gene3D" id="3.40.390.10">
    <property type="entry name" value="Collagenase (Catalytic Domain)"/>
    <property type="match status" value="3"/>
</dbReference>
<evidence type="ECO:0000313" key="11">
    <source>
        <dbReference type="EMBL" id="KAK0399421.1"/>
    </source>
</evidence>
<dbReference type="InterPro" id="IPR000718">
    <property type="entry name" value="Peptidase_M13"/>
</dbReference>
<evidence type="ECO:0000313" key="12">
    <source>
        <dbReference type="Proteomes" id="UP001175271"/>
    </source>
</evidence>